<gene>
    <name evidence="2" type="ORF">CEXT_55311</name>
</gene>
<protein>
    <submittedName>
        <fullName evidence="2">Uncharacterized protein</fullName>
    </submittedName>
</protein>
<evidence type="ECO:0000256" key="1">
    <source>
        <dbReference type="SAM" id="MobiDB-lite"/>
    </source>
</evidence>
<feature type="region of interest" description="Disordered" evidence="1">
    <location>
        <begin position="114"/>
        <end position="135"/>
    </location>
</feature>
<feature type="region of interest" description="Disordered" evidence="1">
    <location>
        <begin position="1"/>
        <end position="40"/>
    </location>
</feature>
<reference evidence="2 3" key="1">
    <citation type="submission" date="2021-06" db="EMBL/GenBank/DDBJ databases">
        <title>Caerostris extrusa draft genome.</title>
        <authorList>
            <person name="Kono N."/>
            <person name="Arakawa K."/>
        </authorList>
    </citation>
    <scope>NUCLEOTIDE SEQUENCE [LARGE SCALE GENOMIC DNA]</scope>
</reference>
<accession>A0AAV4XPE7</accession>
<name>A0AAV4XPE7_CAEEX</name>
<keyword evidence="3" id="KW-1185">Reference proteome</keyword>
<evidence type="ECO:0000313" key="2">
    <source>
        <dbReference type="EMBL" id="GIY96896.1"/>
    </source>
</evidence>
<comment type="caution">
    <text evidence="2">The sequence shown here is derived from an EMBL/GenBank/DDBJ whole genome shotgun (WGS) entry which is preliminary data.</text>
</comment>
<dbReference type="AlphaFoldDB" id="A0AAV4XPE7"/>
<organism evidence="2 3">
    <name type="scientific">Caerostris extrusa</name>
    <name type="common">Bark spider</name>
    <name type="synonym">Caerostris bankana</name>
    <dbReference type="NCBI Taxonomy" id="172846"/>
    <lineage>
        <taxon>Eukaryota</taxon>
        <taxon>Metazoa</taxon>
        <taxon>Ecdysozoa</taxon>
        <taxon>Arthropoda</taxon>
        <taxon>Chelicerata</taxon>
        <taxon>Arachnida</taxon>
        <taxon>Araneae</taxon>
        <taxon>Araneomorphae</taxon>
        <taxon>Entelegynae</taxon>
        <taxon>Araneoidea</taxon>
        <taxon>Araneidae</taxon>
        <taxon>Caerostris</taxon>
    </lineage>
</organism>
<proteinExistence type="predicted"/>
<sequence length="175" mass="19320">MDLEHRKEKRRGLEAAWRRKKKKNHNESSSRKNKKKKGEHVINVLGSVAIDLGLSLQTEKKGDGGGTTERRVGGSKIRYNLHLPLGNEGCRKNASFKSGTLEQRSNTSRLWEKLANGPGTSQEEKKRSGGSMHQQAMGDSLCSLAVGSRSVEPLTNAMWKIGLLGSFCVADKDYV</sequence>
<dbReference type="EMBL" id="BPLR01018098">
    <property type="protein sequence ID" value="GIY96896.1"/>
    <property type="molecule type" value="Genomic_DNA"/>
</dbReference>
<dbReference type="Proteomes" id="UP001054945">
    <property type="component" value="Unassembled WGS sequence"/>
</dbReference>
<feature type="compositionally biased region" description="Basic and acidic residues" evidence="1">
    <location>
        <begin position="1"/>
        <end position="17"/>
    </location>
</feature>
<evidence type="ECO:0000313" key="3">
    <source>
        <dbReference type="Proteomes" id="UP001054945"/>
    </source>
</evidence>